<accession>A0ABD1CDS0</accession>
<name>A0ABD1CDS0_CULPP</name>
<sequence>MSHRLNSSRNRLIVSRDSLDSEDSEVDMEVTEDTVATEDTCTVRRWNRSGKSDSWDCSAGVCWDSERPLGDTDTTEEVVTEGTDTTITTITIMSITSTDTEDTTIITTMRHRAMATMSTVTEGTVMEDTVTDTRIITTMMSTTNTDMDTMGVKSGMVS</sequence>
<dbReference type="AlphaFoldDB" id="A0ABD1CDS0"/>
<gene>
    <name evidence="1" type="ORF">pipiens_018035</name>
</gene>
<evidence type="ECO:0000313" key="1">
    <source>
        <dbReference type="EMBL" id="KAL1374527.1"/>
    </source>
</evidence>
<dbReference type="EMBL" id="JBEHCU010013278">
    <property type="protein sequence ID" value="KAL1374527.1"/>
    <property type="molecule type" value="Genomic_DNA"/>
</dbReference>
<comment type="caution">
    <text evidence="1">The sequence shown here is derived from an EMBL/GenBank/DDBJ whole genome shotgun (WGS) entry which is preliminary data.</text>
</comment>
<evidence type="ECO:0000313" key="2">
    <source>
        <dbReference type="Proteomes" id="UP001562425"/>
    </source>
</evidence>
<proteinExistence type="predicted"/>
<reference evidence="1 2" key="1">
    <citation type="submission" date="2024-05" db="EMBL/GenBank/DDBJ databases">
        <title>Culex pipiens pipiens assembly and annotation.</title>
        <authorList>
            <person name="Alout H."/>
            <person name="Durand T."/>
        </authorList>
    </citation>
    <scope>NUCLEOTIDE SEQUENCE [LARGE SCALE GENOMIC DNA]</scope>
    <source>
        <strain evidence="1">HA-2024</strain>
        <tissue evidence="1">Whole body</tissue>
    </source>
</reference>
<protein>
    <submittedName>
        <fullName evidence="1">Uncharacterized protein</fullName>
    </submittedName>
</protein>
<dbReference type="Proteomes" id="UP001562425">
    <property type="component" value="Unassembled WGS sequence"/>
</dbReference>
<organism evidence="1 2">
    <name type="scientific">Culex pipiens pipiens</name>
    <name type="common">Northern house mosquito</name>
    <dbReference type="NCBI Taxonomy" id="38569"/>
    <lineage>
        <taxon>Eukaryota</taxon>
        <taxon>Metazoa</taxon>
        <taxon>Ecdysozoa</taxon>
        <taxon>Arthropoda</taxon>
        <taxon>Hexapoda</taxon>
        <taxon>Insecta</taxon>
        <taxon>Pterygota</taxon>
        <taxon>Neoptera</taxon>
        <taxon>Endopterygota</taxon>
        <taxon>Diptera</taxon>
        <taxon>Nematocera</taxon>
        <taxon>Culicoidea</taxon>
        <taxon>Culicidae</taxon>
        <taxon>Culicinae</taxon>
        <taxon>Culicini</taxon>
        <taxon>Culex</taxon>
        <taxon>Culex</taxon>
    </lineage>
</organism>
<keyword evidence="2" id="KW-1185">Reference proteome</keyword>